<evidence type="ECO:0000256" key="3">
    <source>
        <dbReference type="ARBA" id="ARBA00022989"/>
    </source>
</evidence>
<dbReference type="Proteomes" id="UP000316095">
    <property type="component" value="Unassembled WGS sequence"/>
</dbReference>
<dbReference type="EMBL" id="SJPG01000001">
    <property type="protein sequence ID" value="TWT62932.1"/>
    <property type="molecule type" value="Genomic_DNA"/>
</dbReference>
<organism evidence="6 7">
    <name type="scientific">Rubinisphaera italica</name>
    <dbReference type="NCBI Taxonomy" id="2527969"/>
    <lineage>
        <taxon>Bacteria</taxon>
        <taxon>Pseudomonadati</taxon>
        <taxon>Planctomycetota</taxon>
        <taxon>Planctomycetia</taxon>
        <taxon>Planctomycetales</taxon>
        <taxon>Planctomycetaceae</taxon>
        <taxon>Rubinisphaera</taxon>
    </lineage>
</organism>
<dbReference type="RefSeq" id="WP_146504734.1">
    <property type="nucleotide sequence ID" value="NZ_SJPG01000001.1"/>
</dbReference>
<keyword evidence="4 5" id="KW-0472">Membrane</keyword>
<evidence type="ECO:0000256" key="2">
    <source>
        <dbReference type="ARBA" id="ARBA00022692"/>
    </source>
</evidence>
<evidence type="ECO:0000313" key="7">
    <source>
        <dbReference type="Proteomes" id="UP000316095"/>
    </source>
</evidence>
<sequence length="228" mass="24837">MIDIALLIILGLVAWCVASEGAWGAVLVFLSTFFAGIIAINYFEPLADLLDKTLNLGYAWTNRWDFIAYMLLFIAAAFAIRIGVERIMPTFIEVHPLAHDGVRWVVGVMTGYLTVAIVLTSMHLTPLPRTFLGFQPERDNFLGLSAPDRQWLGYVQYMTEKAFSRGGGHMFDGSTVQLSDGTQVVIPSFTIRYASRRSMTGGGGANAPTIEAPAPVVVPQSGGTAMPF</sequence>
<feature type="transmembrane region" description="Helical" evidence="5">
    <location>
        <begin position="26"/>
        <end position="43"/>
    </location>
</feature>
<evidence type="ECO:0000256" key="4">
    <source>
        <dbReference type="ARBA" id="ARBA00023136"/>
    </source>
</evidence>
<dbReference type="AlphaFoldDB" id="A0A5C5XMG8"/>
<feature type="transmembrane region" description="Helical" evidence="5">
    <location>
        <begin position="104"/>
        <end position="124"/>
    </location>
</feature>
<evidence type="ECO:0000256" key="5">
    <source>
        <dbReference type="SAM" id="Phobius"/>
    </source>
</evidence>
<keyword evidence="7" id="KW-1185">Reference proteome</keyword>
<keyword evidence="3 5" id="KW-1133">Transmembrane helix</keyword>
<dbReference type="InterPro" id="IPR003825">
    <property type="entry name" value="Colicin-V_CvpA"/>
</dbReference>
<name>A0A5C5XMG8_9PLAN</name>
<protein>
    <submittedName>
        <fullName evidence="6">Colicin V production protein</fullName>
    </submittedName>
</protein>
<dbReference type="Pfam" id="PF02674">
    <property type="entry name" value="Colicin_V"/>
    <property type="match status" value="1"/>
</dbReference>
<comment type="caution">
    <text evidence="6">The sequence shown here is derived from an EMBL/GenBank/DDBJ whole genome shotgun (WGS) entry which is preliminary data.</text>
</comment>
<feature type="transmembrane region" description="Helical" evidence="5">
    <location>
        <begin position="64"/>
        <end position="84"/>
    </location>
</feature>
<dbReference type="OrthoDB" id="272639at2"/>
<evidence type="ECO:0000256" key="1">
    <source>
        <dbReference type="ARBA" id="ARBA00004141"/>
    </source>
</evidence>
<comment type="subcellular location">
    <subcellularLocation>
        <location evidence="1">Membrane</location>
        <topology evidence="1">Multi-pass membrane protein</topology>
    </subcellularLocation>
</comment>
<reference evidence="6 7" key="1">
    <citation type="submission" date="2019-02" db="EMBL/GenBank/DDBJ databases">
        <title>Deep-cultivation of Planctomycetes and their phenomic and genomic characterization uncovers novel biology.</title>
        <authorList>
            <person name="Wiegand S."/>
            <person name="Jogler M."/>
            <person name="Boedeker C."/>
            <person name="Pinto D."/>
            <person name="Vollmers J."/>
            <person name="Rivas-Marin E."/>
            <person name="Kohn T."/>
            <person name="Peeters S.H."/>
            <person name="Heuer A."/>
            <person name="Rast P."/>
            <person name="Oberbeckmann S."/>
            <person name="Bunk B."/>
            <person name="Jeske O."/>
            <person name="Meyerdierks A."/>
            <person name="Storesund J.E."/>
            <person name="Kallscheuer N."/>
            <person name="Luecker S."/>
            <person name="Lage O.M."/>
            <person name="Pohl T."/>
            <person name="Merkel B.J."/>
            <person name="Hornburger P."/>
            <person name="Mueller R.-W."/>
            <person name="Bruemmer F."/>
            <person name="Labrenz M."/>
            <person name="Spormann A.M."/>
            <person name="Op Den Camp H."/>
            <person name="Overmann J."/>
            <person name="Amann R."/>
            <person name="Jetten M.S.M."/>
            <person name="Mascher T."/>
            <person name="Medema M.H."/>
            <person name="Devos D.P."/>
            <person name="Kaster A.-K."/>
            <person name="Ovreas L."/>
            <person name="Rohde M."/>
            <person name="Galperin M.Y."/>
            <person name="Jogler C."/>
        </authorList>
    </citation>
    <scope>NUCLEOTIDE SEQUENCE [LARGE SCALE GENOMIC DNA]</scope>
    <source>
        <strain evidence="6 7">Pan54</strain>
    </source>
</reference>
<evidence type="ECO:0000313" key="6">
    <source>
        <dbReference type="EMBL" id="TWT62932.1"/>
    </source>
</evidence>
<proteinExistence type="predicted"/>
<accession>A0A5C5XMG8</accession>
<dbReference type="GO" id="GO:0016020">
    <property type="term" value="C:membrane"/>
    <property type="evidence" value="ECO:0007669"/>
    <property type="project" value="UniProtKB-SubCell"/>
</dbReference>
<gene>
    <name evidence="6" type="ORF">Pan54_36830</name>
</gene>
<keyword evidence="2 5" id="KW-0812">Transmembrane</keyword>
<dbReference type="GO" id="GO:0009403">
    <property type="term" value="P:toxin biosynthetic process"/>
    <property type="evidence" value="ECO:0007669"/>
    <property type="project" value="InterPro"/>
</dbReference>